<evidence type="ECO:0000259" key="6">
    <source>
        <dbReference type="PROSITE" id="PS50262"/>
    </source>
</evidence>
<feature type="transmembrane region" description="Helical" evidence="5">
    <location>
        <begin position="272"/>
        <end position="295"/>
    </location>
</feature>
<protein>
    <submittedName>
        <fullName evidence="7">Seven transmembrane helix receptor-like protein</fullName>
    </submittedName>
</protein>
<dbReference type="EMBL" id="EU643475">
    <property type="protein sequence ID" value="ACD54627.1"/>
    <property type="molecule type" value="Genomic_DNA"/>
</dbReference>
<dbReference type="CDD" id="cd00637">
    <property type="entry name" value="7tm_classA_rhodopsin-like"/>
    <property type="match status" value="1"/>
</dbReference>
<name>B3G479_ADIVA</name>
<dbReference type="GO" id="GO:0016020">
    <property type="term" value="C:membrane"/>
    <property type="evidence" value="ECO:0007669"/>
    <property type="project" value="UniProtKB-SubCell"/>
</dbReference>
<reference evidence="7" key="1">
    <citation type="journal article" date="2008" name="Science">
        <title>Massive horizontal gene transfer in bdelloid rotifers.</title>
        <authorList>
            <person name="Gladyshev E.A."/>
            <person name="Meselson M.S."/>
            <person name="Arkhipova I.R."/>
        </authorList>
    </citation>
    <scope>NUCLEOTIDE SEQUENCE</scope>
</reference>
<evidence type="ECO:0000256" key="4">
    <source>
        <dbReference type="ARBA" id="ARBA00023136"/>
    </source>
</evidence>
<feature type="transmembrane region" description="Helical" evidence="5">
    <location>
        <begin position="195"/>
        <end position="219"/>
    </location>
</feature>
<feature type="transmembrane region" description="Helical" evidence="5">
    <location>
        <begin position="64"/>
        <end position="83"/>
    </location>
</feature>
<dbReference type="Pfam" id="PF00001">
    <property type="entry name" value="7tm_1"/>
    <property type="match status" value="1"/>
</dbReference>
<sequence>MASYNNSSQISDISYTIPSFETVHSRMIKFILLLLFQLLSITCSLFLLFHLIKKPTLHRALHNHTLIALVIVSFFQTISDLPMTLDYLRMGQASSSIFCLLWNFFALSNYAVGVWIMTWASFERHLLIFHERLTITSRGRILYHYIPLLVSFALPWIYYVILIFFYPCTNTFYPTFLFCGWCCYAYNDQLVFFNWMMFGVIPTCLISLFCVWLILRVIAHKRRVQQRINWRQHRRMTIQLLSISSLYIFFDAPTVIIGLVRLGLPTFGNEIQILYLFYIVYLLPILVPFVCLSTLRELWSGKQTQIHPTRQFTQNHTTGRTDQPDLRTRFKQIIKV</sequence>
<dbReference type="AlphaFoldDB" id="B3G479"/>
<feature type="transmembrane region" description="Helical" evidence="5">
    <location>
        <begin position="240"/>
        <end position="260"/>
    </location>
</feature>
<evidence type="ECO:0000313" key="7">
    <source>
        <dbReference type="EMBL" id="ACD54627.1"/>
    </source>
</evidence>
<accession>B3G479</accession>
<dbReference type="Gene3D" id="1.20.1070.10">
    <property type="entry name" value="Rhodopsin 7-helix transmembrane proteins"/>
    <property type="match status" value="1"/>
</dbReference>
<dbReference type="SUPFAM" id="SSF81321">
    <property type="entry name" value="Family A G protein-coupled receptor-like"/>
    <property type="match status" value="1"/>
</dbReference>
<organism evidence="7">
    <name type="scientific">Adineta vaga</name>
    <name type="common">Rotifer</name>
    <name type="synonym">Callidina vaga</name>
    <dbReference type="NCBI Taxonomy" id="104782"/>
    <lineage>
        <taxon>Eukaryota</taxon>
        <taxon>Metazoa</taxon>
        <taxon>Spiralia</taxon>
        <taxon>Gnathifera</taxon>
        <taxon>Rotifera</taxon>
        <taxon>Eurotatoria</taxon>
        <taxon>Bdelloidea</taxon>
        <taxon>Adinetida</taxon>
        <taxon>Adinetidae</taxon>
        <taxon>Adineta</taxon>
    </lineage>
</organism>
<evidence type="ECO:0000256" key="2">
    <source>
        <dbReference type="ARBA" id="ARBA00022692"/>
    </source>
</evidence>
<evidence type="ECO:0000256" key="1">
    <source>
        <dbReference type="ARBA" id="ARBA00004370"/>
    </source>
</evidence>
<feature type="domain" description="G-protein coupled receptors family 1 profile" evidence="6">
    <location>
        <begin position="43"/>
        <end position="291"/>
    </location>
</feature>
<feature type="transmembrane region" description="Helical" evidence="5">
    <location>
        <begin position="30"/>
        <end position="52"/>
    </location>
</feature>
<keyword evidence="2 5" id="KW-0812">Transmembrane</keyword>
<feature type="transmembrane region" description="Helical" evidence="5">
    <location>
        <begin position="95"/>
        <end position="120"/>
    </location>
</feature>
<keyword evidence="7" id="KW-0675">Receptor</keyword>
<dbReference type="InterPro" id="IPR000276">
    <property type="entry name" value="GPCR_Rhodpsn"/>
</dbReference>
<keyword evidence="4 5" id="KW-0472">Membrane</keyword>
<proteinExistence type="predicted"/>
<evidence type="ECO:0000256" key="3">
    <source>
        <dbReference type="ARBA" id="ARBA00022989"/>
    </source>
</evidence>
<dbReference type="InterPro" id="IPR017452">
    <property type="entry name" value="GPCR_Rhodpsn_7TM"/>
</dbReference>
<dbReference type="GO" id="GO:0004930">
    <property type="term" value="F:G protein-coupled receptor activity"/>
    <property type="evidence" value="ECO:0007669"/>
    <property type="project" value="InterPro"/>
</dbReference>
<dbReference type="PROSITE" id="PS50262">
    <property type="entry name" value="G_PROTEIN_RECEP_F1_2"/>
    <property type="match status" value="1"/>
</dbReference>
<evidence type="ECO:0000256" key="5">
    <source>
        <dbReference type="SAM" id="Phobius"/>
    </source>
</evidence>
<feature type="transmembrane region" description="Helical" evidence="5">
    <location>
        <begin position="141"/>
        <end position="166"/>
    </location>
</feature>
<comment type="subcellular location">
    <subcellularLocation>
        <location evidence="1">Membrane</location>
    </subcellularLocation>
</comment>
<keyword evidence="3 5" id="KW-1133">Transmembrane helix</keyword>